<keyword evidence="2" id="KW-0012">Acyltransferase</keyword>
<gene>
    <name evidence="4" type="ordered locus">PERMA_0026</name>
</gene>
<dbReference type="PROSITE" id="PS51186">
    <property type="entry name" value="GNAT"/>
    <property type="match status" value="1"/>
</dbReference>
<dbReference type="Gene3D" id="3.40.630.30">
    <property type="match status" value="1"/>
</dbReference>
<organism evidence="4 5">
    <name type="scientific">Persephonella marina (strain DSM 14350 / EX-H1)</name>
    <dbReference type="NCBI Taxonomy" id="123214"/>
    <lineage>
        <taxon>Bacteria</taxon>
        <taxon>Pseudomonadati</taxon>
        <taxon>Aquificota</taxon>
        <taxon>Aquificia</taxon>
        <taxon>Aquificales</taxon>
        <taxon>Hydrogenothermaceae</taxon>
        <taxon>Persephonella</taxon>
    </lineage>
</organism>
<dbReference type="Proteomes" id="UP000001366">
    <property type="component" value="Chromosome"/>
</dbReference>
<dbReference type="InterPro" id="IPR016181">
    <property type="entry name" value="Acyl_CoA_acyltransferase"/>
</dbReference>
<dbReference type="CDD" id="cd04301">
    <property type="entry name" value="NAT_SF"/>
    <property type="match status" value="1"/>
</dbReference>
<evidence type="ECO:0000313" key="5">
    <source>
        <dbReference type="Proteomes" id="UP000001366"/>
    </source>
</evidence>
<dbReference type="PANTHER" id="PTHR43420:SF47">
    <property type="entry name" value="N-ACETYLTRANSFERASE DOMAIN-CONTAINING PROTEIN"/>
    <property type="match status" value="1"/>
</dbReference>
<feature type="domain" description="N-acetyltransferase" evidence="3">
    <location>
        <begin position="13"/>
        <end position="162"/>
    </location>
</feature>
<evidence type="ECO:0000313" key="4">
    <source>
        <dbReference type="EMBL" id="ACO04416.1"/>
    </source>
</evidence>
<dbReference type="RefSeq" id="WP_012676654.1">
    <property type="nucleotide sequence ID" value="NC_012440.1"/>
</dbReference>
<dbReference type="AlphaFoldDB" id="C0QT10"/>
<name>C0QT10_PERMH</name>
<reference evidence="4 5" key="1">
    <citation type="journal article" date="2009" name="J. Bacteriol.">
        <title>Complete and draft genome sequences of six members of the Aquificales.</title>
        <authorList>
            <person name="Reysenbach A.L."/>
            <person name="Hamamura N."/>
            <person name="Podar M."/>
            <person name="Griffiths E."/>
            <person name="Ferreira S."/>
            <person name="Hochstein R."/>
            <person name="Heidelberg J."/>
            <person name="Johnson J."/>
            <person name="Mead D."/>
            <person name="Pohorille A."/>
            <person name="Sarmiento M."/>
            <person name="Schweighofer K."/>
            <person name="Seshadri R."/>
            <person name="Voytek M.A."/>
        </authorList>
    </citation>
    <scope>NUCLEOTIDE SEQUENCE [LARGE SCALE GENOMIC DNA]</scope>
    <source>
        <strain evidence="5">DSM 14350 / EX-H1</strain>
    </source>
</reference>
<dbReference type="PANTHER" id="PTHR43420">
    <property type="entry name" value="ACETYLTRANSFERASE"/>
    <property type="match status" value="1"/>
</dbReference>
<dbReference type="OrthoDB" id="5292888at2"/>
<evidence type="ECO:0000256" key="1">
    <source>
        <dbReference type="ARBA" id="ARBA00022679"/>
    </source>
</evidence>
<keyword evidence="5" id="KW-1185">Reference proteome</keyword>
<evidence type="ECO:0000256" key="2">
    <source>
        <dbReference type="ARBA" id="ARBA00023315"/>
    </source>
</evidence>
<dbReference type="InterPro" id="IPR050680">
    <property type="entry name" value="YpeA/RimI_acetyltransf"/>
</dbReference>
<accession>C0QT10</accession>
<dbReference type="eggNOG" id="COG0456">
    <property type="taxonomic scope" value="Bacteria"/>
</dbReference>
<dbReference type="STRING" id="123214.PERMA_0026"/>
<sequence length="162" mass="19270">MEKKGNFQEKDKVKLKNYSDSYKKELINALFEAYLDLPEYGEPSYKSAKRYINWLKNHSTLFKVAFYNGEIAGFVVADANWKDLYGRDVGEIHELAVRKKFWGKGIGKTLLEEALKHLKEKGKKEIGLWVGRKNRKAIEFYKKYGFKIEESYRDWLRMVRRE</sequence>
<dbReference type="KEGG" id="pmx:PERMA_0026"/>
<proteinExistence type="predicted"/>
<keyword evidence="1 4" id="KW-0808">Transferase</keyword>
<dbReference type="GO" id="GO:0016747">
    <property type="term" value="F:acyltransferase activity, transferring groups other than amino-acyl groups"/>
    <property type="evidence" value="ECO:0007669"/>
    <property type="project" value="InterPro"/>
</dbReference>
<protein>
    <submittedName>
        <fullName evidence="4">N-acetyltransferase, gnat family</fullName>
    </submittedName>
</protein>
<dbReference type="PaxDb" id="123214-PERMA_0026"/>
<evidence type="ECO:0000259" key="3">
    <source>
        <dbReference type="PROSITE" id="PS51186"/>
    </source>
</evidence>
<dbReference type="SUPFAM" id="SSF55729">
    <property type="entry name" value="Acyl-CoA N-acyltransferases (Nat)"/>
    <property type="match status" value="1"/>
</dbReference>
<dbReference type="HOGENOM" id="CLU_013985_36_0_0"/>
<dbReference type="InterPro" id="IPR000182">
    <property type="entry name" value="GNAT_dom"/>
</dbReference>
<dbReference type="EMBL" id="CP001230">
    <property type="protein sequence ID" value="ACO04416.1"/>
    <property type="molecule type" value="Genomic_DNA"/>
</dbReference>
<dbReference type="Pfam" id="PF00583">
    <property type="entry name" value="Acetyltransf_1"/>
    <property type="match status" value="1"/>
</dbReference>